<keyword evidence="15" id="KW-1185">Reference proteome</keyword>
<dbReference type="GO" id="GO:0015087">
    <property type="term" value="F:cobalt ion transmembrane transporter activity"/>
    <property type="evidence" value="ECO:0007669"/>
    <property type="project" value="TreeGrafter"/>
</dbReference>
<evidence type="ECO:0000256" key="4">
    <source>
        <dbReference type="ARBA" id="ARBA00022475"/>
    </source>
</evidence>
<comment type="subcellular location">
    <subcellularLocation>
        <location evidence="1">Cell membrane</location>
        <topology evidence="1">Multi-pass membrane protein</topology>
    </subcellularLocation>
</comment>
<dbReference type="SUPFAM" id="SSF143865">
    <property type="entry name" value="CorA soluble domain-like"/>
    <property type="match status" value="1"/>
</dbReference>
<comment type="catalytic activity">
    <reaction evidence="10">
        <text>Mg(2+)(in) = Mg(2+)(out)</text>
        <dbReference type="Rhea" id="RHEA:29827"/>
        <dbReference type="ChEBI" id="CHEBI:18420"/>
    </reaction>
</comment>
<evidence type="ECO:0000256" key="11">
    <source>
        <dbReference type="ARBA" id="ARBA00045497"/>
    </source>
</evidence>
<dbReference type="InterPro" id="IPR045863">
    <property type="entry name" value="CorA_TM1_TM2"/>
</dbReference>
<evidence type="ECO:0000256" key="12">
    <source>
        <dbReference type="SAM" id="MobiDB-lite"/>
    </source>
</evidence>
<dbReference type="Proteomes" id="UP000185663">
    <property type="component" value="Chromosome I"/>
</dbReference>
<evidence type="ECO:0000256" key="10">
    <source>
        <dbReference type="ARBA" id="ARBA00034269"/>
    </source>
</evidence>
<dbReference type="FunFam" id="1.20.58.340:FF:000004">
    <property type="entry name" value="Magnesium transport protein CorA"/>
    <property type="match status" value="1"/>
</dbReference>
<evidence type="ECO:0000256" key="7">
    <source>
        <dbReference type="ARBA" id="ARBA00022989"/>
    </source>
</evidence>
<dbReference type="GO" id="GO:0050897">
    <property type="term" value="F:cobalt ion binding"/>
    <property type="evidence" value="ECO:0007669"/>
    <property type="project" value="TreeGrafter"/>
</dbReference>
<proteinExistence type="inferred from homology"/>
<evidence type="ECO:0000256" key="5">
    <source>
        <dbReference type="ARBA" id="ARBA00022692"/>
    </source>
</evidence>
<name>A0A1H1M794_9CELL</name>
<dbReference type="GO" id="GO:0000287">
    <property type="term" value="F:magnesium ion binding"/>
    <property type="evidence" value="ECO:0007669"/>
    <property type="project" value="TreeGrafter"/>
</dbReference>
<dbReference type="PANTHER" id="PTHR46494:SF1">
    <property type="entry name" value="CORA FAMILY METAL ION TRANSPORTER (EUROFUNG)"/>
    <property type="match status" value="1"/>
</dbReference>
<feature type="region of interest" description="Disordered" evidence="12">
    <location>
        <begin position="1"/>
        <end position="28"/>
    </location>
</feature>
<dbReference type="STRING" id="545619.SAMN04489860_0157"/>
<keyword evidence="5 13" id="KW-0812">Transmembrane</keyword>
<keyword evidence="4" id="KW-1003">Cell membrane</keyword>
<dbReference type="eggNOG" id="COG0598">
    <property type="taxonomic scope" value="Bacteria"/>
</dbReference>
<dbReference type="EMBL" id="LT629776">
    <property type="protein sequence ID" value="SDR82648.1"/>
    <property type="molecule type" value="Genomic_DNA"/>
</dbReference>
<keyword evidence="9 13" id="KW-0472">Membrane</keyword>
<evidence type="ECO:0000256" key="2">
    <source>
        <dbReference type="ARBA" id="ARBA00009765"/>
    </source>
</evidence>
<dbReference type="GO" id="GO:0015095">
    <property type="term" value="F:magnesium ion transmembrane transporter activity"/>
    <property type="evidence" value="ECO:0007669"/>
    <property type="project" value="TreeGrafter"/>
</dbReference>
<reference evidence="14 15" key="1">
    <citation type="submission" date="2016-10" db="EMBL/GenBank/DDBJ databases">
        <authorList>
            <person name="de Groot N.N."/>
        </authorList>
    </citation>
    <scope>NUCLEOTIDE SEQUENCE [LARGE SCALE GENOMIC DNA]</scope>
    <source>
        <strain evidence="14 15">DSM 22126</strain>
    </source>
</reference>
<dbReference type="Gene3D" id="1.20.58.340">
    <property type="entry name" value="Magnesium transport protein CorA, transmembrane region"/>
    <property type="match status" value="2"/>
</dbReference>
<evidence type="ECO:0000313" key="14">
    <source>
        <dbReference type="EMBL" id="SDR82648.1"/>
    </source>
</evidence>
<evidence type="ECO:0000256" key="6">
    <source>
        <dbReference type="ARBA" id="ARBA00022842"/>
    </source>
</evidence>
<dbReference type="Gene3D" id="3.30.460.20">
    <property type="entry name" value="CorA soluble domain-like"/>
    <property type="match status" value="1"/>
</dbReference>
<keyword evidence="7 13" id="KW-1133">Transmembrane helix</keyword>
<evidence type="ECO:0000256" key="13">
    <source>
        <dbReference type="SAM" id="Phobius"/>
    </source>
</evidence>
<dbReference type="InterPro" id="IPR045861">
    <property type="entry name" value="CorA_cytoplasmic_dom"/>
</dbReference>
<dbReference type="RefSeq" id="WP_083371210.1">
    <property type="nucleotide sequence ID" value="NZ_LT629776.1"/>
</dbReference>
<keyword evidence="3" id="KW-0813">Transport</keyword>
<evidence type="ECO:0000256" key="9">
    <source>
        <dbReference type="ARBA" id="ARBA00023136"/>
    </source>
</evidence>
<evidence type="ECO:0000256" key="8">
    <source>
        <dbReference type="ARBA" id="ARBA00023065"/>
    </source>
</evidence>
<comment type="similarity">
    <text evidence="2">Belongs to the CorA metal ion transporter (MIT) (TC 1.A.35) family.</text>
</comment>
<gene>
    <name evidence="14" type="ORF">SAMN04489860_0157</name>
</gene>
<comment type="function">
    <text evidence="11">Mediates influx of magnesium ions. Alternates between open and closed states. Activated by low cytoplasmic Mg(2+) levels. Inactive when cytoplasmic Mg(2+) levels are high.</text>
</comment>
<feature type="transmembrane region" description="Helical" evidence="13">
    <location>
        <begin position="324"/>
        <end position="344"/>
    </location>
</feature>
<sequence>MSPRFGPHRFGSGRVRTSRAIPPRPTSEGMVTLYRRGVADEPSDDIPAAVTRARADEQGDLIATITYDRPTPADVARVASLLDLPPLLAEDLEHARQRPKVERHGDALFVVMKAADYVESAEDVVLTELHVVVLGNVVLVARHGGVHSPMKLDREIPQEVLALGPEATLYAVLDQIVDGYFPVLQEIETDVDEIERQVFTGDDAAPERIYRLSGEVIDLKHAVIPLREVVARLRRGAPDHDVPPALEAYLQDVEDHLRRATDRVVEISSSLDRIMTVNATLVGQRQNEDMKRISSWAAILFTPTLVAAIYGMNFAFMPELQWRWGYPASMVLMLGLGLGLYWAFKRRGWL</sequence>
<evidence type="ECO:0000256" key="1">
    <source>
        <dbReference type="ARBA" id="ARBA00004651"/>
    </source>
</evidence>
<dbReference type="SUPFAM" id="SSF144083">
    <property type="entry name" value="Magnesium transport protein CorA, transmembrane region"/>
    <property type="match status" value="1"/>
</dbReference>
<evidence type="ECO:0000256" key="3">
    <source>
        <dbReference type="ARBA" id="ARBA00022448"/>
    </source>
</evidence>
<dbReference type="AlphaFoldDB" id="A0A1H1M794"/>
<accession>A0A1H1M794</accession>
<keyword evidence="8" id="KW-0406">Ion transport</keyword>
<dbReference type="PANTHER" id="PTHR46494">
    <property type="entry name" value="CORA FAMILY METAL ION TRANSPORTER (EUROFUNG)"/>
    <property type="match status" value="1"/>
</dbReference>
<feature type="transmembrane region" description="Helical" evidence="13">
    <location>
        <begin position="293"/>
        <end position="312"/>
    </location>
</feature>
<evidence type="ECO:0000313" key="15">
    <source>
        <dbReference type="Proteomes" id="UP000185663"/>
    </source>
</evidence>
<dbReference type="OrthoDB" id="9803416at2"/>
<dbReference type="Pfam" id="PF01544">
    <property type="entry name" value="CorA"/>
    <property type="match status" value="1"/>
</dbReference>
<organism evidence="14 15">
    <name type="scientific">Paraoerskovia marina</name>
    <dbReference type="NCBI Taxonomy" id="545619"/>
    <lineage>
        <taxon>Bacteria</taxon>
        <taxon>Bacillati</taxon>
        <taxon>Actinomycetota</taxon>
        <taxon>Actinomycetes</taxon>
        <taxon>Micrococcales</taxon>
        <taxon>Cellulomonadaceae</taxon>
        <taxon>Paraoerskovia</taxon>
    </lineage>
</organism>
<dbReference type="CDD" id="cd12830">
    <property type="entry name" value="MtCorA-like"/>
    <property type="match status" value="1"/>
</dbReference>
<keyword evidence="6" id="KW-0460">Magnesium</keyword>
<dbReference type="GO" id="GO:0005886">
    <property type="term" value="C:plasma membrane"/>
    <property type="evidence" value="ECO:0007669"/>
    <property type="project" value="UniProtKB-SubCell"/>
</dbReference>
<dbReference type="InterPro" id="IPR002523">
    <property type="entry name" value="MgTranspt_CorA/ZnTranspt_ZntB"/>
</dbReference>
<protein>
    <submittedName>
        <fullName evidence="14">Magnesium transporter</fullName>
    </submittedName>
</protein>